<name>A0ABW5JAK4_9BACT</name>
<dbReference type="Gene3D" id="3.40.50.300">
    <property type="entry name" value="P-loop containing nucleotide triphosphate hydrolases"/>
    <property type="match status" value="1"/>
</dbReference>
<accession>A0ABW5JAK4</accession>
<dbReference type="PANTHER" id="PTHR42939">
    <property type="entry name" value="ABC TRANSPORTER ATP-BINDING PROTEIN ALBC-RELATED"/>
    <property type="match status" value="1"/>
</dbReference>
<evidence type="ECO:0000256" key="2">
    <source>
        <dbReference type="ARBA" id="ARBA00022741"/>
    </source>
</evidence>
<evidence type="ECO:0000313" key="6">
    <source>
        <dbReference type="Proteomes" id="UP001597510"/>
    </source>
</evidence>
<dbReference type="Pfam" id="PF00005">
    <property type="entry name" value="ABC_tran"/>
    <property type="match status" value="1"/>
</dbReference>
<gene>
    <name evidence="5" type="ORF">ACFSR2_12710</name>
</gene>
<dbReference type="EMBL" id="JBHULC010000011">
    <property type="protein sequence ID" value="MFD2521750.1"/>
    <property type="molecule type" value="Genomic_DNA"/>
</dbReference>
<dbReference type="PROSITE" id="PS50893">
    <property type="entry name" value="ABC_TRANSPORTER_2"/>
    <property type="match status" value="1"/>
</dbReference>
<dbReference type="InterPro" id="IPR003439">
    <property type="entry name" value="ABC_transporter-like_ATP-bd"/>
</dbReference>
<keyword evidence="2" id="KW-0547">Nucleotide-binding</keyword>
<evidence type="ECO:0000256" key="1">
    <source>
        <dbReference type="ARBA" id="ARBA00022448"/>
    </source>
</evidence>
<organism evidence="5 6">
    <name type="scientific">Emticicia soli</name>
    <dbReference type="NCBI Taxonomy" id="2027878"/>
    <lineage>
        <taxon>Bacteria</taxon>
        <taxon>Pseudomonadati</taxon>
        <taxon>Bacteroidota</taxon>
        <taxon>Cytophagia</taxon>
        <taxon>Cytophagales</taxon>
        <taxon>Leadbetterellaceae</taxon>
        <taxon>Emticicia</taxon>
    </lineage>
</organism>
<comment type="caution">
    <text evidence="5">The sequence shown here is derived from an EMBL/GenBank/DDBJ whole genome shotgun (WGS) entry which is preliminary data.</text>
</comment>
<proteinExistence type="predicted"/>
<dbReference type="InterPro" id="IPR017871">
    <property type="entry name" value="ABC_transporter-like_CS"/>
</dbReference>
<evidence type="ECO:0000259" key="4">
    <source>
        <dbReference type="PROSITE" id="PS50893"/>
    </source>
</evidence>
<dbReference type="InterPro" id="IPR027417">
    <property type="entry name" value="P-loop_NTPase"/>
</dbReference>
<dbReference type="RefSeq" id="WP_340236025.1">
    <property type="nucleotide sequence ID" value="NZ_JBBEWC010000005.1"/>
</dbReference>
<protein>
    <submittedName>
        <fullName evidence="5">ATP-binding cassette domain-containing protein</fullName>
    </submittedName>
</protein>
<dbReference type="InterPro" id="IPR051782">
    <property type="entry name" value="ABC_Transporter_VariousFunc"/>
</dbReference>
<dbReference type="GO" id="GO:0005524">
    <property type="term" value="F:ATP binding"/>
    <property type="evidence" value="ECO:0007669"/>
    <property type="project" value="UniProtKB-KW"/>
</dbReference>
<evidence type="ECO:0000313" key="5">
    <source>
        <dbReference type="EMBL" id="MFD2521750.1"/>
    </source>
</evidence>
<evidence type="ECO:0000256" key="3">
    <source>
        <dbReference type="ARBA" id="ARBA00022840"/>
    </source>
</evidence>
<keyword evidence="1" id="KW-0813">Transport</keyword>
<reference evidence="6" key="1">
    <citation type="journal article" date="2019" name="Int. J. Syst. Evol. Microbiol.">
        <title>The Global Catalogue of Microorganisms (GCM) 10K type strain sequencing project: providing services to taxonomists for standard genome sequencing and annotation.</title>
        <authorList>
            <consortium name="The Broad Institute Genomics Platform"/>
            <consortium name="The Broad Institute Genome Sequencing Center for Infectious Disease"/>
            <person name="Wu L."/>
            <person name="Ma J."/>
        </authorList>
    </citation>
    <scope>NUCLEOTIDE SEQUENCE [LARGE SCALE GENOMIC DNA]</scope>
    <source>
        <strain evidence="6">KCTC 52344</strain>
    </source>
</reference>
<dbReference type="PANTHER" id="PTHR42939:SF1">
    <property type="entry name" value="ABC TRANSPORTER ATP-BINDING PROTEIN ALBC-RELATED"/>
    <property type="match status" value="1"/>
</dbReference>
<sequence length="209" mass="23987">MLTIKNFLKSYNNHKILEVENLQIPEGIHWFKGVNGSGKSTLFRSIAGILPYKGEIVFNNLDCRKDIVAYRLQVNLSEAEPLYPDYLSAYDLLMFVAEAKQATEQQLFELAENLGANKYWKSPIGTYSSGMQKKISLLSAFLGSPKLIMLDEPLITIDDRSVEIVYELVKDYYENRGVSFLLSSHQDFRFERLPIKNMYLVQNQAVSQQ</sequence>
<dbReference type="PROSITE" id="PS00211">
    <property type="entry name" value="ABC_TRANSPORTER_1"/>
    <property type="match status" value="1"/>
</dbReference>
<keyword evidence="6" id="KW-1185">Reference proteome</keyword>
<keyword evidence="3 5" id="KW-0067">ATP-binding</keyword>
<dbReference type="SUPFAM" id="SSF52540">
    <property type="entry name" value="P-loop containing nucleoside triphosphate hydrolases"/>
    <property type="match status" value="1"/>
</dbReference>
<feature type="domain" description="ABC transporter" evidence="4">
    <location>
        <begin position="2"/>
        <end position="209"/>
    </location>
</feature>
<dbReference type="Proteomes" id="UP001597510">
    <property type="component" value="Unassembled WGS sequence"/>
</dbReference>